<feature type="chain" id="PRO_5045438431" evidence="1">
    <location>
        <begin position="25"/>
        <end position="356"/>
    </location>
</feature>
<evidence type="ECO:0000256" key="1">
    <source>
        <dbReference type="SAM" id="SignalP"/>
    </source>
</evidence>
<protein>
    <submittedName>
        <fullName evidence="2">Uncharacterized protein</fullName>
    </submittedName>
</protein>
<organism evidence="2 3">
    <name type="scientific">Hibiscus sabdariffa</name>
    <name type="common">roselle</name>
    <dbReference type="NCBI Taxonomy" id="183260"/>
    <lineage>
        <taxon>Eukaryota</taxon>
        <taxon>Viridiplantae</taxon>
        <taxon>Streptophyta</taxon>
        <taxon>Embryophyta</taxon>
        <taxon>Tracheophyta</taxon>
        <taxon>Spermatophyta</taxon>
        <taxon>Magnoliopsida</taxon>
        <taxon>eudicotyledons</taxon>
        <taxon>Gunneridae</taxon>
        <taxon>Pentapetalae</taxon>
        <taxon>rosids</taxon>
        <taxon>malvids</taxon>
        <taxon>Malvales</taxon>
        <taxon>Malvaceae</taxon>
        <taxon>Malvoideae</taxon>
        <taxon>Hibiscus</taxon>
    </lineage>
</organism>
<feature type="signal peptide" evidence="1">
    <location>
        <begin position="1"/>
        <end position="24"/>
    </location>
</feature>
<proteinExistence type="predicted"/>
<dbReference type="EMBL" id="JBBPBN010000149">
    <property type="protein sequence ID" value="KAK8975263.1"/>
    <property type="molecule type" value="Genomic_DNA"/>
</dbReference>
<name>A0ABR2NGJ1_9ROSI</name>
<evidence type="ECO:0000313" key="3">
    <source>
        <dbReference type="Proteomes" id="UP001396334"/>
    </source>
</evidence>
<keyword evidence="1" id="KW-0732">Signal</keyword>
<keyword evidence="3" id="KW-1185">Reference proteome</keyword>
<comment type="caution">
    <text evidence="2">The sequence shown here is derived from an EMBL/GenBank/DDBJ whole genome shotgun (WGS) entry which is preliminary data.</text>
</comment>
<dbReference type="Proteomes" id="UP001396334">
    <property type="component" value="Unassembled WGS sequence"/>
</dbReference>
<sequence>MVRLAGALPFLLVDASGMVRSAEAQVAGVGASDMLELQLVPSSLFAWQLSSLVPALAMELGRLAFADGLTDVLVEWQRRSRLGVFPRVGHRRSWLLIWRICIRTASSDWTGGGDDGVLGAEPKGKSGVDCLLACMAAGVDVGLGTGNTCGVAAGVDRAAAGADGPASSGAAAGEWAGLAGGVGIATMMGAASTTSIFRMYSFLDQPAFSAVYLSPGWVGSCKLMGNDFPNIEAVARHDDVYQHQPSAIDCLVMGEEVLDGLVVFFFKSLEQCIDARLIVGQAEYFIDVEVGSGWFSCEAKLAEFTQPSMDGGLQAIVLKAVVEEEPLFFPSILCTISGISFLSFCVGRLVGHALEG</sequence>
<accession>A0ABR2NGJ1</accession>
<reference evidence="2 3" key="1">
    <citation type="journal article" date="2024" name="G3 (Bethesda)">
        <title>Genome assembly of Hibiscus sabdariffa L. provides insights into metabolisms of medicinal natural products.</title>
        <authorList>
            <person name="Kim T."/>
        </authorList>
    </citation>
    <scope>NUCLEOTIDE SEQUENCE [LARGE SCALE GENOMIC DNA]</scope>
    <source>
        <strain evidence="2">TK-2024</strain>
        <tissue evidence="2">Old leaves</tissue>
    </source>
</reference>
<evidence type="ECO:0000313" key="2">
    <source>
        <dbReference type="EMBL" id="KAK8975263.1"/>
    </source>
</evidence>
<gene>
    <name evidence="2" type="ORF">V6N11_046732</name>
</gene>